<dbReference type="Gene3D" id="3.40.50.300">
    <property type="entry name" value="P-loop containing nucleotide triphosphate hydrolases"/>
    <property type="match status" value="1"/>
</dbReference>
<feature type="domain" description="APS kinase" evidence="8">
    <location>
        <begin position="25"/>
        <end position="174"/>
    </location>
</feature>
<evidence type="ECO:0000256" key="1">
    <source>
        <dbReference type="ARBA" id="ARBA00001823"/>
    </source>
</evidence>
<dbReference type="GO" id="GO:0004020">
    <property type="term" value="F:adenylylsulfate kinase activity"/>
    <property type="evidence" value="ECO:0007669"/>
    <property type="project" value="UniProtKB-UniRule"/>
</dbReference>
<keyword evidence="5 6" id="KW-0067">ATP-binding</keyword>
<comment type="catalytic activity">
    <reaction evidence="1 6 7">
        <text>adenosine 5'-phosphosulfate + ATP = 3'-phosphoadenylyl sulfate + ADP + H(+)</text>
        <dbReference type="Rhea" id="RHEA:24152"/>
        <dbReference type="ChEBI" id="CHEBI:15378"/>
        <dbReference type="ChEBI" id="CHEBI:30616"/>
        <dbReference type="ChEBI" id="CHEBI:58243"/>
        <dbReference type="ChEBI" id="CHEBI:58339"/>
        <dbReference type="ChEBI" id="CHEBI:456216"/>
        <dbReference type="EC" id="2.7.1.25"/>
    </reaction>
</comment>
<dbReference type="HAMAP" id="MF_00065">
    <property type="entry name" value="Adenylyl_sulf_kinase"/>
    <property type="match status" value="1"/>
</dbReference>
<dbReference type="SUPFAM" id="SSF52540">
    <property type="entry name" value="P-loop containing nucleoside triphosphate hydrolases"/>
    <property type="match status" value="1"/>
</dbReference>
<dbReference type="AlphaFoldDB" id="L7VX95"/>
<evidence type="ECO:0000256" key="2">
    <source>
        <dbReference type="ARBA" id="ARBA00012121"/>
    </source>
</evidence>
<dbReference type="Pfam" id="PF01583">
    <property type="entry name" value="APS_kinase"/>
    <property type="match status" value="1"/>
</dbReference>
<comment type="pathway">
    <text evidence="6 7">Sulfur metabolism; hydrogen sulfide biosynthesis; sulfite from sulfate: step 2/3.</text>
</comment>
<dbReference type="GO" id="GO:0004781">
    <property type="term" value="F:sulfate adenylyltransferase (ATP) activity"/>
    <property type="evidence" value="ECO:0007669"/>
    <property type="project" value="TreeGrafter"/>
</dbReference>
<dbReference type="GO" id="GO:0005737">
    <property type="term" value="C:cytoplasm"/>
    <property type="evidence" value="ECO:0007669"/>
    <property type="project" value="TreeGrafter"/>
</dbReference>
<evidence type="ECO:0000256" key="7">
    <source>
        <dbReference type="RuleBase" id="RU004347"/>
    </source>
</evidence>
<keyword evidence="6" id="KW-0597">Phosphoprotein</keyword>
<reference evidence="9" key="1">
    <citation type="submission" date="2012-09" db="EMBL/GenBank/DDBJ databases">
        <title>Metagenomic Characterization of a Microbial Community in Wastewater Detects High Levels of Antibiotic Resistance.</title>
        <authorList>
            <person name="Abrams M."/>
            <person name="Caldwell A."/>
            <person name="Vandaei E."/>
            <person name="Lee W."/>
            <person name="Perrott J."/>
            <person name="Khan S.Y."/>
            <person name="Ta J."/>
            <person name="Romero D."/>
            <person name="Nguyen V."/>
            <person name="Pourmand N."/>
            <person name="Ouverney C.C."/>
        </authorList>
    </citation>
    <scope>NUCLEOTIDE SEQUENCE</scope>
</reference>
<dbReference type="InterPro" id="IPR059117">
    <property type="entry name" value="APS_kinase_dom"/>
</dbReference>
<evidence type="ECO:0000259" key="8">
    <source>
        <dbReference type="Pfam" id="PF01583"/>
    </source>
</evidence>
<dbReference type="GO" id="GO:0005524">
    <property type="term" value="F:ATP binding"/>
    <property type="evidence" value="ECO:0007669"/>
    <property type="project" value="UniProtKB-UniRule"/>
</dbReference>
<dbReference type="InterPro" id="IPR027417">
    <property type="entry name" value="P-loop_NTPase"/>
</dbReference>
<evidence type="ECO:0000256" key="5">
    <source>
        <dbReference type="ARBA" id="ARBA00022840"/>
    </source>
</evidence>
<dbReference type="GO" id="GO:0010134">
    <property type="term" value="P:sulfate assimilation via adenylyl sulfate reduction"/>
    <property type="evidence" value="ECO:0007669"/>
    <property type="project" value="TreeGrafter"/>
</dbReference>
<dbReference type="InterPro" id="IPR050512">
    <property type="entry name" value="Sulf_AdTrans/APS_kinase"/>
</dbReference>
<evidence type="ECO:0000256" key="3">
    <source>
        <dbReference type="ARBA" id="ARBA00022679"/>
    </source>
</evidence>
<keyword evidence="3 6" id="KW-0808">Transferase</keyword>
<dbReference type="GO" id="GO:0070814">
    <property type="term" value="P:hydrogen sulfide biosynthetic process"/>
    <property type="evidence" value="ECO:0007669"/>
    <property type="project" value="UniProtKB-UniRule"/>
</dbReference>
<dbReference type="CDD" id="cd02027">
    <property type="entry name" value="APSK"/>
    <property type="match status" value="1"/>
</dbReference>
<dbReference type="PANTHER" id="PTHR42700">
    <property type="entry name" value="SULFATE ADENYLYLTRANSFERASE"/>
    <property type="match status" value="1"/>
</dbReference>
<evidence type="ECO:0000256" key="6">
    <source>
        <dbReference type="HAMAP-Rule" id="MF_00065"/>
    </source>
</evidence>
<evidence type="ECO:0000256" key="4">
    <source>
        <dbReference type="ARBA" id="ARBA00022741"/>
    </source>
</evidence>
<dbReference type="EC" id="2.7.1.25" evidence="2 6"/>
<feature type="active site" description="Phosphoserine intermediate" evidence="6">
    <location>
        <position position="106"/>
    </location>
</feature>
<keyword evidence="4 6" id="KW-0547">Nucleotide-binding</keyword>
<comment type="similarity">
    <text evidence="6 7">Belongs to the APS kinase family.</text>
</comment>
<comment type="function">
    <text evidence="6 7">Catalyzes the synthesis of activated sulfate.</text>
</comment>
<organism evidence="9">
    <name type="scientific">uncultured bacterium A1Q1_fos_500</name>
    <dbReference type="NCBI Taxonomy" id="1256579"/>
    <lineage>
        <taxon>Bacteria</taxon>
        <taxon>environmental samples</taxon>
    </lineage>
</organism>
<dbReference type="InterPro" id="IPR002891">
    <property type="entry name" value="APS"/>
</dbReference>
<keyword evidence="6 7" id="KW-0418">Kinase</keyword>
<protein>
    <recommendedName>
        <fullName evidence="2 6">Adenylyl-sulfate kinase</fullName>
        <ecNumber evidence="2 6">2.7.1.25</ecNumber>
    </recommendedName>
    <alternativeName>
        <fullName evidence="6">APS kinase</fullName>
    </alternativeName>
    <alternativeName>
        <fullName evidence="6">ATP adenosine-5'-phosphosulfate 3'-phosphotransferase</fullName>
    </alternativeName>
    <alternativeName>
        <fullName evidence="6">Adenosine-5'-phosphosulfate kinase</fullName>
    </alternativeName>
</protein>
<dbReference type="UniPathway" id="UPA00140">
    <property type="reaction ID" value="UER00205"/>
</dbReference>
<sequence>MQNTIFRQPISIDPLQRAQRLQQTPMVVWFTGLSGSGKSTLANAVDHALWERGYATYLLDGDNVRHGLCKDLGFSVADRAENIRRVGEVARLMVDAGLIVLASFISPSHQERDAVRARFEHGRFIEVHVATPLEVCEQRDPKGLYRLARAGSLPEFTGISAPYDPPTMPEIIIDTSKQSLPDSVALLLTHLLAQQPPR</sequence>
<dbReference type="NCBIfam" id="NF003013">
    <property type="entry name" value="PRK03846.1"/>
    <property type="match status" value="1"/>
</dbReference>
<name>L7VX95_9BACT</name>
<dbReference type="NCBIfam" id="TIGR00455">
    <property type="entry name" value="apsK"/>
    <property type="match status" value="1"/>
</dbReference>
<gene>
    <name evidence="6" type="primary">cysC</name>
</gene>
<dbReference type="PANTHER" id="PTHR42700:SF3">
    <property type="entry name" value="BIFUNCTIONAL SAT_APS KINASE-RELATED"/>
    <property type="match status" value="1"/>
</dbReference>
<proteinExistence type="inferred from homology"/>
<dbReference type="EMBL" id="JX649890">
    <property type="protein sequence ID" value="AGC72031.1"/>
    <property type="molecule type" value="Genomic_DNA"/>
</dbReference>
<feature type="binding site" evidence="6">
    <location>
        <begin position="32"/>
        <end position="39"/>
    </location>
    <ligand>
        <name>ATP</name>
        <dbReference type="ChEBI" id="CHEBI:30616"/>
    </ligand>
</feature>
<evidence type="ECO:0000313" key="9">
    <source>
        <dbReference type="EMBL" id="AGC72031.1"/>
    </source>
</evidence>
<accession>L7VX95</accession>
<dbReference type="GO" id="GO:0019379">
    <property type="term" value="P:sulfate assimilation, phosphoadenylyl sulfate reduction by phosphoadenylyl-sulfate reductase (thioredoxin)"/>
    <property type="evidence" value="ECO:0007669"/>
    <property type="project" value="TreeGrafter"/>
</dbReference>